<dbReference type="AlphaFoldDB" id="A0A0F9SC57"/>
<evidence type="ECO:0000313" key="1">
    <source>
        <dbReference type="EMBL" id="KKN64624.1"/>
    </source>
</evidence>
<gene>
    <name evidence="1" type="ORF">LCGC14_0489540</name>
</gene>
<accession>A0A0F9SC57</accession>
<name>A0A0F9SC57_9ZZZZ</name>
<proteinExistence type="predicted"/>
<comment type="caution">
    <text evidence="1">The sequence shown here is derived from an EMBL/GenBank/DDBJ whole genome shotgun (WGS) entry which is preliminary data.</text>
</comment>
<sequence length="199" mass="21932">MSGKSVASELGQILRSLPQMNAEEREIAVERLAIFGVEPPEGPVRRPGVECPFTQMQVVSPCNLTKCKYHIENEWSRNCLLEYLEVQGSESLAVEEIAFLYSTPTEKVEGVIKQAMLQLRENSKETMGIVGGFEKSETPDIQVNLEEDDDFVITAATLAPQFLEKVNVALESAAPAADVFNHPAIRLLGILDTIIGELD</sequence>
<dbReference type="EMBL" id="LAZR01000548">
    <property type="protein sequence ID" value="KKN64624.1"/>
    <property type="molecule type" value="Genomic_DNA"/>
</dbReference>
<protein>
    <submittedName>
        <fullName evidence="1">Uncharacterized protein</fullName>
    </submittedName>
</protein>
<organism evidence="1">
    <name type="scientific">marine sediment metagenome</name>
    <dbReference type="NCBI Taxonomy" id="412755"/>
    <lineage>
        <taxon>unclassified sequences</taxon>
        <taxon>metagenomes</taxon>
        <taxon>ecological metagenomes</taxon>
    </lineage>
</organism>
<reference evidence="1" key="1">
    <citation type="journal article" date="2015" name="Nature">
        <title>Complex archaea that bridge the gap between prokaryotes and eukaryotes.</title>
        <authorList>
            <person name="Spang A."/>
            <person name="Saw J.H."/>
            <person name="Jorgensen S.L."/>
            <person name="Zaremba-Niedzwiedzka K."/>
            <person name="Martijn J."/>
            <person name="Lind A.E."/>
            <person name="van Eijk R."/>
            <person name="Schleper C."/>
            <person name="Guy L."/>
            <person name="Ettema T.J."/>
        </authorList>
    </citation>
    <scope>NUCLEOTIDE SEQUENCE</scope>
</reference>